<dbReference type="AlphaFoldDB" id="A0AB36NUJ9"/>
<organism evidence="1 4">
    <name type="scientific">Flavobacterium pectinovorum</name>
    <dbReference type="NCBI Taxonomy" id="29533"/>
    <lineage>
        <taxon>Bacteria</taxon>
        <taxon>Pseudomonadati</taxon>
        <taxon>Bacteroidota</taxon>
        <taxon>Flavobacteriia</taxon>
        <taxon>Flavobacteriales</taxon>
        <taxon>Flavobacteriaceae</taxon>
        <taxon>Flavobacterium</taxon>
    </lineage>
</organism>
<evidence type="ECO:0000313" key="4">
    <source>
        <dbReference type="Proteomes" id="UP000198431"/>
    </source>
</evidence>
<evidence type="ECO:0000313" key="3">
    <source>
        <dbReference type="Proteomes" id="UP000184216"/>
    </source>
</evidence>
<name>A0AB36NUJ9_9FLAO</name>
<dbReference type="EMBL" id="FRBX01000006">
    <property type="protein sequence ID" value="SHN09394.1"/>
    <property type="molecule type" value="Genomic_DNA"/>
</dbReference>
<gene>
    <name evidence="1" type="ORF">B0A72_23320</name>
    <name evidence="2" type="ORF">SAMN05444387_4060</name>
</gene>
<reference evidence="2 3" key="2">
    <citation type="submission" date="2016-11" db="EMBL/GenBank/DDBJ databases">
        <authorList>
            <person name="Varghese N."/>
            <person name="Submissions S."/>
        </authorList>
    </citation>
    <scope>NUCLEOTIDE SEQUENCE [LARGE SCALE GENOMIC DNA]</scope>
    <source>
        <strain evidence="2 3">DSM 6368</strain>
    </source>
</reference>
<dbReference type="PROSITE" id="PS51257">
    <property type="entry name" value="PROKAR_LIPOPROTEIN"/>
    <property type="match status" value="1"/>
</dbReference>
<dbReference type="Proteomes" id="UP000184216">
    <property type="component" value="Unassembled WGS sequence"/>
</dbReference>
<proteinExistence type="predicted"/>
<protein>
    <recommendedName>
        <fullName evidence="5">Lipoprotein</fullName>
    </recommendedName>
</protein>
<keyword evidence="3" id="KW-1185">Reference proteome</keyword>
<reference evidence="1 4" key="1">
    <citation type="submission" date="2016-11" db="EMBL/GenBank/DDBJ databases">
        <title>Whole genomes of Flavobacteriaceae.</title>
        <authorList>
            <person name="Stine C."/>
            <person name="Li C."/>
            <person name="Tadesse D."/>
        </authorList>
    </citation>
    <scope>NUCLEOTIDE SEQUENCE [LARGE SCALE GENOMIC DNA]</scope>
    <source>
        <strain evidence="1 4">ATCC 19366</strain>
    </source>
</reference>
<evidence type="ECO:0008006" key="5">
    <source>
        <dbReference type="Google" id="ProtNLM"/>
    </source>
</evidence>
<dbReference type="RefSeq" id="WP_073397657.1">
    <property type="nucleotide sequence ID" value="NZ_FRBX01000006.1"/>
</dbReference>
<sequence>MKKNIFILLLLFISCGVKTYMLENGFTKVPVNATNYLEIEKFDLKLNKVIDTSCIYEQFNIEYKILSRLDKHVETNIYGVLRFYGNGRFNQFYLNRERNQLLIKNNFNPSYSGYRGYYNKKDSDIRFDIFAPITQTKEIGKLSGIINVQGDTIYLITSKYREAEIFIKRKVSNELLDFRANW</sequence>
<comment type="caution">
    <text evidence="1">The sequence shown here is derived from an EMBL/GenBank/DDBJ whole genome shotgun (WGS) entry which is preliminary data.</text>
</comment>
<evidence type="ECO:0000313" key="2">
    <source>
        <dbReference type="EMBL" id="SHN09394.1"/>
    </source>
</evidence>
<dbReference type="EMBL" id="MUHB01000044">
    <property type="protein sequence ID" value="OXA98646.1"/>
    <property type="molecule type" value="Genomic_DNA"/>
</dbReference>
<accession>A0AB36NUJ9</accession>
<dbReference type="Proteomes" id="UP000198431">
    <property type="component" value="Unassembled WGS sequence"/>
</dbReference>
<evidence type="ECO:0000313" key="1">
    <source>
        <dbReference type="EMBL" id="OXA98646.1"/>
    </source>
</evidence>